<keyword evidence="2" id="KW-1185">Reference proteome</keyword>
<accession>A0A6I4HUQ7</accession>
<gene>
    <name evidence="1" type="ORF">GO620_002485</name>
</gene>
<dbReference type="AlphaFoldDB" id="A0A6I4HUQ7"/>
<dbReference type="EMBL" id="CP066775">
    <property type="protein sequence ID" value="QQL50342.1"/>
    <property type="molecule type" value="Genomic_DNA"/>
</dbReference>
<evidence type="ECO:0000313" key="1">
    <source>
        <dbReference type="EMBL" id="QQL50342.1"/>
    </source>
</evidence>
<dbReference type="KEGG" id="mgik:GO620_002485"/>
<dbReference type="RefSeq" id="WP_157522385.1">
    <property type="nucleotide sequence ID" value="NZ_CP066775.1"/>
</dbReference>
<proteinExistence type="predicted"/>
<dbReference type="Proteomes" id="UP000429232">
    <property type="component" value="Chromosome"/>
</dbReference>
<organism evidence="1 2">
    <name type="scientific">Mucilaginibacter ginkgonis</name>
    <dbReference type="NCBI Taxonomy" id="2682091"/>
    <lineage>
        <taxon>Bacteria</taxon>
        <taxon>Pseudomonadati</taxon>
        <taxon>Bacteroidota</taxon>
        <taxon>Sphingobacteriia</taxon>
        <taxon>Sphingobacteriales</taxon>
        <taxon>Sphingobacteriaceae</taxon>
        <taxon>Mucilaginibacter</taxon>
    </lineage>
</organism>
<sequence length="692" mass="76191">MSIQAKITYTNQRSHTDDSGSTYNIADVFIEIIDENGNPANGNNATVTVRSDFMSTPATSDLYNVPGMNLRIYSGVITRTQSGQIADYHYFTVTNVGAPAANPLPLTCDAHIDSVAVNKKESAPGAADGQITVNAFSSYGPIMYSLDNQHFQTSATFTGLIAGGYTAWITDANGCGASYNFTLDATRNLLISDPSVNLGNGNVSRWNAVFNPIVFSYQRRDLEITAITDYANQGGTLFTINGYVGSVQPKEQIYINAGIYDGVYSVISAQTNALLVDIPYQSSTQTLGFVNVNSIFGYYKIETTVTYQDRLSGRANTIVSQNRPDKTGKVQADLSSFLQSLLVAKDDCTYNAISYRDSNLSASYNISYRECWTDAAGTEHKSEWVIIDHPYFITYTARQLGQKYSGNMAAFVPFQSVSNPNDLAAWVTDFTEPAYSAGYPFDLSFIYSEYLLGLNPYFELTLLDINRQPLNTGSSTGYLLTNNNSYLLQANSSRFIIANGTAVTSPVSIAPDELGLNRLLINPTLVPQAAFMTIVLKYTDSAGSHAVTQTQTLQIDNAVDDRSVYLRWIGLTGSWNYYRFVYNQEVTLDVQNAVIIKNFVADWEAQQGIEEVISKSAGEKMKVMAEDLSIADIKGLQSIKYSPKVQILTSKSPVKWQTVVLNTATFVEYETRYGQYAFSVTFNLPSKNIQSQ</sequence>
<evidence type="ECO:0000313" key="2">
    <source>
        <dbReference type="Proteomes" id="UP000429232"/>
    </source>
</evidence>
<name>A0A6I4HUQ7_9SPHI</name>
<reference evidence="1 2" key="1">
    <citation type="submission" date="2020-12" db="EMBL/GenBank/DDBJ databases">
        <title>HMF7856_wgs.fasta genome submission.</title>
        <authorList>
            <person name="Kang H."/>
            <person name="Kim H."/>
            <person name="Joh K."/>
        </authorList>
    </citation>
    <scope>NUCLEOTIDE SEQUENCE [LARGE SCALE GENOMIC DNA]</scope>
    <source>
        <strain evidence="1 2">HMF7856</strain>
    </source>
</reference>
<evidence type="ECO:0008006" key="3">
    <source>
        <dbReference type="Google" id="ProtNLM"/>
    </source>
</evidence>
<protein>
    <recommendedName>
        <fullName evidence="3">SprB-like repeat protein</fullName>
    </recommendedName>
</protein>